<feature type="compositionally biased region" description="Polar residues" evidence="1">
    <location>
        <begin position="364"/>
        <end position="373"/>
    </location>
</feature>
<keyword evidence="3" id="KW-1185">Reference proteome</keyword>
<gene>
    <name evidence="2" type="ORF">ECRASSUSDP1_LOCUS17254</name>
</gene>
<reference evidence="2" key="1">
    <citation type="submission" date="2023-07" db="EMBL/GenBank/DDBJ databases">
        <authorList>
            <consortium name="AG Swart"/>
            <person name="Singh M."/>
            <person name="Singh A."/>
            <person name="Seah K."/>
            <person name="Emmerich C."/>
        </authorList>
    </citation>
    <scope>NUCLEOTIDE SEQUENCE</scope>
    <source>
        <strain evidence="2">DP1</strain>
    </source>
</reference>
<protein>
    <recommendedName>
        <fullName evidence="4">Kelch motif family protein</fullName>
    </recommendedName>
</protein>
<dbReference type="Gene3D" id="2.120.10.80">
    <property type="entry name" value="Kelch-type beta propeller"/>
    <property type="match status" value="1"/>
</dbReference>
<dbReference type="SUPFAM" id="SSF117281">
    <property type="entry name" value="Kelch motif"/>
    <property type="match status" value="1"/>
</dbReference>
<feature type="region of interest" description="Disordered" evidence="1">
    <location>
        <begin position="160"/>
        <end position="181"/>
    </location>
</feature>
<accession>A0AAD1XNF6</accession>
<dbReference type="Proteomes" id="UP001295684">
    <property type="component" value="Unassembled WGS sequence"/>
</dbReference>
<feature type="compositionally biased region" description="Basic and acidic residues" evidence="1">
    <location>
        <begin position="526"/>
        <end position="552"/>
    </location>
</feature>
<evidence type="ECO:0000256" key="1">
    <source>
        <dbReference type="SAM" id="MobiDB-lite"/>
    </source>
</evidence>
<name>A0AAD1XNF6_EUPCR</name>
<feature type="region of interest" description="Disordered" evidence="1">
    <location>
        <begin position="37"/>
        <end position="57"/>
    </location>
</feature>
<evidence type="ECO:0000313" key="2">
    <source>
        <dbReference type="EMBL" id="CAI2375888.1"/>
    </source>
</evidence>
<feature type="compositionally biased region" description="Acidic residues" evidence="1">
    <location>
        <begin position="167"/>
        <end position="178"/>
    </location>
</feature>
<feature type="compositionally biased region" description="Polar residues" evidence="1">
    <location>
        <begin position="419"/>
        <end position="431"/>
    </location>
</feature>
<feature type="compositionally biased region" description="Basic and acidic residues" evidence="1">
    <location>
        <begin position="382"/>
        <end position="418"/>
    </location>
</feature>
<sequence length="971" mass="110333">MESNCAEKIVVTVDEVTGFGRKLARFGKLPMGQICGENEYSSSGEGESSSGSSTQSEEDLVMRDSYCVNCGKSFCLEGEDRHKTCWQENTEPLIPSKKFDCENILIEDHEIEQEIQEMLKLKETFLFNQNKIDSDKLDKEANIREIDRRLEELSQFNTPCGVHREDEDSEEEGEEGDTDEKVDTLDCTYGPVNKFKTRKILKAFCANHSEPLHEKLIENRCSECNEQGMVLDSKNEIEKHLKEKISQFTQNFQEFEPELMKEKLYTFIQQCSEEAKSILESDNLVVQREGNDVPEEESFLNSNSWVDIILKMNEMLKSGVDKFEVKPELINKDTISGLIRTCCTKFVGQELLFSPTLEVSDSNIQIEESSVPKQESQESSDEEKLISKEVVEEDHKSEEKISEENKPDENISLEKRSDSNQLLEESIQEATGGNKVSPLRSEGEGQENSDERKKSLEAQKEIDSGEFIKRSRSKSQSDPPKIEIDQENSKSEEKEVSLIKGEPSQKQDQDSLQMPHPDFSSAHGQDLSKMKITDPSEIKDDKSNTPSEEEKKEYIGLFKGGLKISEMENSEISSQAKSFFQSKSSNIFAEDGNSYTDYLQPLACTKIGFIMRDRDAKVMLYTMSLEDHHSGFEAMDMSKYFSDYSQGDYICINDVLYLFGYLKMDGSFSNIIYQINLSGTKIGVVKAHEGGQESSPELINKAIVGFHYNGANFILLSGGFNPNEGYTSDANYVFDPETFELSESIKLNYQRSHHSLCQMKEHIYVIGGLKNFEGKSQYVGSIERVHIEDLSDSSRQFQICMNESTLDSKFAIDSACVPLGDKILIFGGKKLSLKYLSRFGFLYHLQNNFLSDRIAIKHDTSAQIKIEHSVRFFSNFVVQKKKDLTEEKLQSGVSGLFSRLLALHSDMEETFKGQKGGSKVKIDPNEKLFFIGETNQGFPIIYTVTTNKTKINIPQKYSIMVDNEIIQKEFK</sequence>
<organism evidence="2 3">
    <name type="scientific">Euplotes crassus</name>
    <dbReference type="NCBI Taxonomy" id="5936"/>
    <lineage>
        <taxon>Eukaryota</taxon>
        <taxon>Sar</taxon>
        <taxon>Alveolata</taxon>
        <taxon>Ciliophora</taxon>
        <taxon>Intramacronucleata</taxon>
        <taxon>Spirotrichea</taxon>
        <taxon>Hypotrichia</taxon>
        <taxon>Euplotida</taxon>
        <taxon>Euplotidae</taxon>
        <taxon>Moneuplotes</taxon>
    </lineage>
</organism>
<feature type="compositionally biased region" description="Basic and acidic residues" evidence="1">
    <location>
        <begin position="480"/>
        <end position="509"/>
    </location>
</feature>
<dbReference type="AlphaFoldDB" id="A0AAD1XNF6"/>
<proteinExistence type="predicted"/>
<feature type="compositionally biased region" description="Basic and acidic residues" evidence="1">
    <location>
        <begin position="449"/>
        <end position="469"/>
    </location>
</feature>
<dbReference type="EMBL" id="CAMPGE010017398">
    <property type="protein sequence ID" value="CAI2375888.1"/>
    <property type="molecule type" value="Genomic_DNA"/>
</dbReference>
<feature type="region of interest" description="Disordered" evidence="1">
    <location>
        <begin position="364"/>
        <end position="552"/>
    </location>
</feature>
<dbReference type="InterPro" id="IPR015915">
    <property type="entry name" value="Kelch-typ_b-propeller"/>
</dbReference>
<evidence type="ECO:0008006" key="4">
    <source>
        <dbReference type="Google" id="ProtNLM"/>
    </source>
</evidence>
<evidence type="ECO:0000313" key="3">
    <source>
        <dbReference type="Proteomes" id="UP001295684"/>
    </source>
</evidence>
<comment type="caution">
    <text evidence="2">The sequence shown here is derived from an EMBL/GenBank/DDBJ whole genome shotgun (WGS) entry which is preliminary data.</text>
</comment>
<feature type="compositionally biased region" description="Low complexity" evidence="1">
    <location>
        <begin position="37"/>
        <end position="55"/>
    </location>
</feature>